<evidence type="ECO:0000313" key="9">
    <source>
        <dbReference type="EMBL" id="KAJ0399161.1"/>
    </source>
</evidence>
<evidence type="ECO:0000256" key="1">
    <source>
        <dbReference type="ARBA" id="ARBA00010718"/>
    </source>
</evidence>
<evidence type="ECO:0000256" key="4">
    <source>
        <dbReference type="ARBA" id="ARBA00022833"/>
    </source>
</evidence>
<dbReference type="PANTHER" id="PTHR18952">
    <property type="entry name" value="CARBONIC ANHYDRASE"/>
    <property type="match status" value="1"/>
</dbReference>
<keyword evidence="7" id="KW-0732">Signal</keyword>
<dbReference type="Pfam" id="PF00194">
    <property type="entry name" value="Carb_anhydrase"/>
    <property type="match status" value="1"/>
</dbReference>
<evidence type="ECO:0000313" key="10">
    <source>
        <dbReference type="Proteomes" id="UP001209570"/>
    </source>
</evidence>
<dbReference type="InterPro" id="IPR001148">
    <property type="entry name" value="CA_dom"/>
</dbReference>
<dbReference type="EC" id="4.2.1.1" evidence="2"/>
<dbReference type="Proteomes" id="UP001209570">
    <property type="component" value="Unassembled WGS sequence"/>
</dbReference>
<dbReference type="InterPro" id="IPR036398">
    <property type="entry name" value="CA_dom_sf"/>
</dbReference>
<protein>
    <recommendedName>
        <fullName evidence="2">carbonic anhydrase</fullName>
        <ecNumber evidence="2">4.2.1.1</ecNumber>
    </recommendedName>
</protein>
<dbReference type="PANTHER" id="PTHR18952:SF265">
    <property type="entry name" value="CARBONIC ANHYDRASE"/>
    <property type="match status" value="1"/>
</dbReference>
<reference evidence="9" key="1">
    <citation type="submission" date="2021-12" db="EMBL/GenBank/DDBJ databases">
        <title>Prjna785345.</title>
        <authorList>
            <person name="Rujirawat T."/>
            <person name="Krajaejun T."/>
        </authorList>
    </citation>
    <scope>NUCLEOTIDE SEQUENCE</scope>
    <source>
        <strain evidence="9">Pi057C3</strain>
    </source>
</reference>
<comment type="caution">
    <text evidence="9">The sequence shown here is derived from an EMBL/GenBank/DDBJ whole genome shotgun (WGS) entry which is preliminary data.</text>
</comment>
<evidence type="ECO:0000259" key="8">
    <source>
        <dbReference type="PROSITE" id="PS51144"/>
    </source>
</evidence>
<dbReference type="AlphaFoldDB" id="A0AAD5M1S9"/>
<comment type="similarity">
    <text evidence="1">Belongs to the alpha-carbonic anhydrase family.</text>
</comment>
<dbReference type="Gene3D" id="3.10.200.10">
    <property type="entry name" value="Alpha carbonic anhydrase"/>
    <property type="match status" value="1"/>
</dbReference>
<comment type="catalytic activity">
    <reaction evidence="6">
        <text>hydrogencarbonate + H(+) = CO2 + H2O</text>
        <dbReference type="Rhea" id="RHEA:10748"/>
        <dbReference type="ChEBI" id="CHEBI:15377"/>
        <dbReference type="ChEBI" id="CHEBI:15378"/>
        <dbReference type="ChEBI" id="CHEBI:16526"/>
        <dbReference type="ChEBI" id="CHEBI:17544"/>
        <dbReference type="EC" id="4.2.1.1"/>
    </reaction>
</comment>
<name>A0AAD5M1S9_PYTIN</name>
<keyword evidence="10" id="KW-1185">Reference proteome</keyword>
<dbReference type="SUPFAM" id="SSF51069">
    <property type="entry name" value="Carbonic anhydrase"/>
    <property type="match status" value="1"/>
</dbReference>
<keyword evidence="4" id="KW-0862">Zinc</keyword>
<dbReference type="SMART" id="SM01057">
    <property type="entry name" value="Carb_anhydrase"/>
    <property type="match status" value="1"/>
</dbReference>
<dbReference type="GO" id="GO:0004089">
    <property type="term" value="F:carbonate dehydratase activity"/>
    <property type="evidence" value="ECO:0007669"/>
    <property type="project" value="UniProtKB-EC"/>
</dbReference>
<feature type="chain" id="PRO_5042295536" description="carbonic anhydrase" evidence="7">
    <location>
        <begin position="22"/>
        <end position="267"/>
    </location>
</feature>
<sequence>MKLLAALAATTALLCATSASADDSAVPKWSYRSNDGQSYGPSKWGSVGAACDGKRQSPVDITVKSVCDDGERQSPLAFSGECAAYKVQQVHDTFKAESANGACQVAVKGKPYSFLQLHFHMPSEHTLNGKAMDAEVHFVHKAADGGLAVVGLFLEKDATAETDPFIASFWKQVESASTNATLNATLPSFHPAVRTSAGAGHLFNYPGSLTTPTCDEIVDWWVIEKPLKVSAAGMDKLRPFMERIKAADRGTNARPVQPLNGRQINVF</sequence>
<dbReference type="InterPro" id="IPR041891">
    <property type="entry name" value="Alpha_CA_prokaryot-like"/>
</dbReference>
<proteinExistence type="inferred from homology"/>
<accession>A0AAD5M1S9</accession>
<dbReference type="GO" id="GO:0008270">
    <property type="term" value="F:zinc ion binding"/>
    <property type="evidence" value="ECO:0007669"/>
    <property type="project" value="InterPro"/>
</dbReference>
<feature type="signal peptide" evidence="7">
    <location>
        <begin position="1"/>
        <end position="21"/>
    </location>
</feature>
<evidence type="ECO:0000256" key="3">
    <source>
        <dbReference type="ARBA" id="ARBA00022723"/>
    </source>
</evidence>
<dbReference type="CDD" id="cd03124">
    <property type="entry name" value="alpha_CA_prokaryotic_like"/>
    <property type="match status" value="1"/>
</dbReference>
<dbReference type="EMBL" id="JAKCXM010000192">
    <property type="protein sequence ID" value="KAJ0399161.1"/>
    <property type="molecule type" value="Genomic_DNA"/>
</dbReference>
<keyword evidence="3" id="KW-0479">Metal-binding</keyword>
<feature type="domain" description="Alpha-carbonic anhydrase" evidence="8">
    <location>
        <begin position="27"/>
        <end position="267"/>
    </location>
</feature>
<keyword evidence="5" id="KW-0456">Lyase</keyword>
<evidence type="ECO:0000256" key="6">
    <source>
        <dbReference type="ARBA" id="ARBA00048348"/>
    </source>
</evidence>
<evidence type="ECO:0000256" key="7">
    <source>
        <dbReference type="SAM" id="SignalP"/>
    </source>
</evidence>
<evidence type="ECO:0000256" key="5">
    <source>
        <dbReference type="ARBA" id="ARBA00023239"/>
    </source>
</evidence>
<gene>
    <name evidence="9" type="ORF">P43SY_007310</name>
</gene>
<organism evidence="9 10">
    <name type="scientific">Pythium insidiosum</name>
    <name type="common">Pythiosis disease agent</name>
    <dbReference type="NCBI Taxonomy" id="114742"/>
    <lineage>
        <taxon>Eukaryota</taxon>
        <taxon>Sar</taxon>
        <taxon>Stramenopiles</taxon>
        <taxon>Oomycota</taxon>
        <taxon>Peronosporomycetes</taxon>
        <taxon>Pythiales</taxon>
        <taxon>Pythiaceae</taxon>
        <taxon>Pythium</taxon>
    </lineage>
</organism>
<dbReference type="PROSITE" id="PS51144">
    <property type="entry name" value="ALPHA_CA_2"/>
    <property type="match status" value="1"/>
</dbReference>
<evidence type="ECO:0000256" key="2">
    <source>
        <dbReference type="ARBA" id="ARBA00012925"/>
    </source>
</evidence>
<dbReference type="InterPro" id="IPR023561">
    <property type="entry name" value="Carbonic_anhydrase_a-class"/>
</dbReference>